<keyword evidence="3" id="KW-0677">Repeat</keyword>
<evidence type="ECO:0000256" key="8">
    <source>
        <dbReference type="SAM" id="MobiDB-lite"/>
    </source>
</evidence>
<evidence type="ECO:0000256" key="2">
    <source>
        <dbReference type="ARBA" id="ARBA00022723"/>
    </source>
</evidence>
<keyword evidence="4 7" id="KW-0863">Zinc-finger</keyword>
<dbReference type="Gene3D" id="3.30.160.60">
    <property type="entry name" value="Classic Zinc Finger"/>
    <property type="match status" value="2"/>
</dbReference>
<feature type="domain" description="RING-type" evidence="9">
    <location>
        <begin position="491"/>
        <end position="529"/>
    </location>
</feature>
<evidence type="ECO:0000256" key="5">
    <source>
        <dbReference type="ARBA" id="ARBA00022833"/>
    </source>
</evidence>
<comment type="subcellular location">
    <subcellularLocation>
        <location evidence="1">Nucleus</location>
    </subcellularLocation>
</comment>
<dbReference type="Pfam" id="PF12874">
    <property type="entry name" value="zf-met"/>
    <property type="match status" value="3"/>
</dbReference>
<dbReference type="EMBL" id="JAEVFJ010000007">
    <property type="protein sequence ID" value="KAH8103530.1"/>
    <property type="molecule type" value="Genomic_DNA"/>
</dbReference>
<dbReference type="AlphaFoldDB" id="A0A8K0UUG1"/>
<evidence type="ECO:0000259" key="9">
    <source>
        <dbReference type="PROSITE" id="PS50089"/>
    </source>
</evidence>
<dbReference type="SMART" id="SM00184">
    <property type="entry name" value="RING"/>
    <property type="match status" value="1"/>
</dbReference>
<dbReference type="Proteomes" id="UP000813824">
    <property type="component" value="Unassembled WGS sequence"/>
</dbReference>
<dbReference type="SMART" id="SM00355">
    <property type="entry name" value="ZnF_C2H2"/>
    <property type="match status" value="9"/>
</dbReference>
<dbReference type="InterPro" id="IPR013087">
    <property type="entry name" value="Znf_C2H2_type"/>
</dbReference>
<dbReference type="InterPro" id="IPR013083">
    <property type="entry name" value="Znf_RING/FYVE/PHD"/>
</dbReference>
<organism evidence="11 12">
    <name type="scientific">Cristinia sonorae</name>
    <dbReference type="NCBI Taxonomy" id="1940300"/>
    <lineage>
        <taxon>Eukaryota</taxon>
        <taxon>Fungi</taxon>
        <taxon>Dikarya</taxon>
        <taxon>Basidiomycota</taxon>
        <taxon>Agaricomycotina</taxon>
        <taxon>Agaricomycetes</taxon>
        <taxon>Agaricomycetidae</taxon>
        <taxon>Agaricales</taxon>
        <taxon>Pleurotineae</taxon>
        <taxon>Stephanosporaceae</taxon>
        <taxon>Cristinia</taxon>
    </lineage>
</organism>
<evidence type="ECO:0000259" key="10">
    <source>
        <dbReference type="PROSITE" id="PS50157"/>
    </source>
</evidence>
<feature type="region of interest" description="Disordered" evidence="8">
    <location>
        <begin position="450"/>
        <end position="479"/>
    </location>
</feature>
<dbReference type="SUPFAM" id="SSF57667">
    <property type="entry name" value="beta-beta-alpha zinc fingers"/>
    <property type="match status" value="1"/>
</dbReference>
<dbReference type="GO" id="GO:0008270">
    <property type="term" value="F:zinc ion binding"/>
    <property type="evidence" value="ECO:0007669"/>
    <property type="project" value="UniProtKB-KW"/>
</dbReference>
<keyword evidence="12" id="KW-1185">Reference proteome</keyword>
<sequence>MAKVKIKCDQCEGRIFYSESSYENHLKSNDRHKLHCPATGCSYSSHLEEGLRSHFNAKHPAVTLYSCEHCSAKFTSKSNLQAHMSKTHADKLCRCPRCEDVFLSVAEMNSHCLVQHLRRECSICRCGVYEADWEEHVAKTPAHWLCDQCVLSFDDEKAYLRHSSFPHNELYCTTCDRHFHTPDLLDEHRRGLPDHYMCDDCGIRYSASWLLACHVKLRHSDASATFVPTTSRSSILANKEGTRDLTPGGSVNALSYKPITALTQPSCAVCNQSFKTERDLQQHSMAKHPERYGADLGSRGPVRCDTCDVDFKGQLALQQHILFQHPAVDRGTVILDAITSVKDGDGKKDVWSESSVAETKVASGVVINSASSSTDTFMELRSEISVGLISDWESELPTLMSPHEDTQDPQSANPLSNEVGDAVSGLTNVVSQPGEIVPAVATDAAPATIHDDSSHAQETTTSLAPNTTHTATHTVPSPIPSAQPVLPVMRCGCCKSSPTDTLVTMCGHVFCHGCVMAEISKTLQCPTCKRPMFVRIDFGAML</sequence>
<dbReference type="InterPro" id="IPR017907">
    <property type="entry name" value="Znf_RING_CS"/>
</dbReference>
<feature type="region of interest" description="Disordered" evidence="8">
    <location>
        <begin position="399"/>
        <end position="420"/>
    </location>
</feature>
<feature type="domain" description="C2H2-type" evidence="10">
    <location>
        <begin position="196"/>
        <end position="224"/>
    </location>
</feature>
<keyword evidence="5" id="KW-0862">Zinc</keyword>
<name>A0A8K0UUG1_9AGAR</name>
<evidence type="ECO:0000256" key="1">
    <source>
        <dbReference type="ARBA" id="ARBA00004123"/>
    </source>
</evidence>
<keyword evidence="6" id="KW-0539">Nucleus</keyword>
<dbReference type="PROSITE" id="PS50089">
    <property type="entry name" value="ZF_RING_2"/>
    <property type="match status" value="1"/>
</dbReference>
<dbReference type="InterPro" id="IPR001841">
    <property type="entry name" value="Znf_RING"/>
</dbReference>
<comment type="caution">
    <text evidence="11">The sequence shown here is derived from an EMBL/GenBank/DDBJ whole genome shotgun (WGS) entry which is preliminary data.</text>
</comment>
<dbReference type="PROSITE" id="PS50157">
    <property type="entry name" value="ZINC_FINGER_C2H2_2"/>
    <property type="match status" value="2"/>
</dbReference>
<dbReference type="PROSITE" id="PS00028">
    <property type="entry name" value="ZINC_FINGER_C2H2_1"/>
    <property type="match status" value="4"/>
</dbReference>
<dbReference type="OrthoDB" id="6077919at2759"/>
<evidence type="ECO:0000256" key="4">
    <source>
        <dbReference type="ARBA" id="ARBA00022771"/>
    </source>
</evidence>
<dbReference type="Gene3D" id="3.30.40.10">
    <property type="entry name" value="Zinc/RING finger domain, C3HC4 (zinc finger)"/>
    <property type="match status" value="1"/>
</dbReference>
<feature type="domain" description="C2H2-type" evidence="10">
    <location>
        <begin position="65"/>
        <end position="91"/>
    </location>
</feature>
<evidence type="ECO:0000256" key="3">
    <source>
        <dbReference type="ARBA" id="ARBA00022737"/>
    </source>
</evidence>
<evidence type="ECO:0000313" key="12">
    <source>
        <dbReference type="Proteomes" id="UP000813824"/>
    </source>
</evidence>
<feature type="compositionally biased region" description="Polar residues" evidence="8">
    <location>
        <begin position="456"/>
        <end position="475"/>
    </location>
</feature>
<dbReference type="InterPro" id="IPR050888">
    <property type="entry name" value="ZnF_C2H2-type_TF"/>
</dbReference>
<gene>
    <name evidence="11" type="ORF">BXZ70DRAFT_926135</name>
</gene>
<dbReference type="SUPFAM" id="SSF57850">
    <property type="entry name" value="RING/U-box"/>
    <property type="match status" value="1"/>
</dbReference>
<evidence type="ECO:0000256" key="6">
    <source>
        <dbReference type="ARBA" id="ARBA00023242"/>
    </source>
</evidence>
<evidence type="ECO:0000256" key="7">
    <source>
        <dbReference type="PROSITE-ProRule" id="PRU00042"/>
    </source>
</evidence>
<accession>A0A8K0UUG1</accession>
<proteinExistence type="predicted"/>
<dbReference type="GO" id="GO:0005634">
    <property type="term" value="C:nucleus"/>
    <property type="evidence" value="ECO:0007669"/>
    <property type="project" value="UniProtKB-SubCell"/>
</dbReference>
<dbReference type="PANTHER" id="PTHR24406">
    <property type="entry name" value="TRANSCRIPTIONAL REPRESSOR CTCFL-RELATED"/>
    <property type="match status" value="1"/>
</dbReference>
<evidence type="ECO:0008006" key="13">
    <source>
        <dbReference type="Google" id="ProtNLM"/>
    </source>
</evidence>
<protein>
    <recommendedName>
        <fullName evidence="13">Zinc finger protein</fullName>
    </recommendedName>
</protein>
<reference evidence="11" key="1">
    <citation type="journal article" date="2021" name="New Phytol.">
        <title>Evolutionary innovations through gain and loss of genes in the ectomycorrhizal Boletales.</title>
        <authorList>
            <person name="Wu G."/>
            <person name="Miyauchi S."/>
            <person name="Morin E."/>
            <person name="Kuo A."/>
            <person name="Drula E."/>
            <person name="Varga T."/>
            <person name="Kohler A."/>
            <person name="Feng B."/>
            <person name="Cao Y."/>
            <person name="Lipzen A."/>
            <person name="Daum C."/>
            <person name="Hundley H."/>
            <person name="Pangilinan J."/>
            <person name="Johnson J."/>
            <person name="Barry K."/>
            <person name="LaButti K."/>
            <person name="Ng V."/>
            <person name="Ahrendt S."/>
            <person name="Min B."/>
            <person name="Choi I.G."/>
            <person name="Park H."/>
            <person name="Plett J.M."/>
            <person name="Magnuson J."/>
            <person name="Spatafora J.W."/>
            <person name="Nagy L.G."/>
            <person name="Henrissat B."/>
            <person name="Grigoriev I.V."/>
            <person name="Yang Z.L."/>
            <person name="Xu J."/>
            <person name="Martin F.M."/>
        </authorList>
    </citation>
    <scope>NUCLEOTIDE SEQUENCE</scope>
    <source>
        <strain evidence="11">KKN 215</strain>
    </source>
</reference>
<dbReference type="InterPro" id="IPR036236">
    <property type="entry name" value="Znf_C2H2_sf"/>
</dbReference>
<evidence type="ECO:0000313" key="11">
    <source>
        <dbReference type="EMBL" id="KAH8103530.1"/>
    </source>
</evidence>
<keyword evidence="2" id="KW-0479">Metal-binding</keyword>
<dbReference type="PROSITE" id="PS00518">
    <property type="entry name" value="ZF_RING_1"/>
    <property type="match status" value="1"/>
</dbReference>